<dbReference type="InterPro" id="IPR000644">
    <property type="entry name" value="CBS_dom"/>
</dbReference>
<protein>
    <submittedName>
        <fullName evidence="5">Magnesium/cobalt efflux protein</fullName>
    </submittedName>
</protein>
<dbReference type="CDD" id="cd04590">
    <property type="entry name" value="CBS_pair_CorC_HlyC_assoc"/>
    <property type="match status" value="1"/>
</dbReference>
<dbReference type="InterPro" id="IPR044751">
    <property type="entry name" value="Ion_transp-like_CBS"/>
</dbReference>
<dbReference type="Pfam" id="PF00571">
    <property type="entry name" value="CBS"/>
    <property type="match status" value="2"/>
</dbReference>
<dbReference type="GO" id="GO:0050660">
    <property type="term" value="F:flavin adenine dinucleotide binding"/>
    <property type="evidence" value="ECO:0007669"/>
    <property type="project" value="InterPro"/>
</dbReference>
<dbReference type="InterPro" id="IPR046342">
    <property type="entry name" value="CBS_dom_sf"/>
</dbReference>
<dbReference type="GO" id="GO:0005886">
    <property type="term" value="C:plasma membrane"/>
    <property type="evidence" value="ECO:0007669"/>
    <property type="project" value="TreeGrafter"/>
</dbReference>
<dbReference type="SMART" id="SM01091">
    <property type="entry name" value="CorC_HlyC"/>
    <property type="match status" value="1"/>
</dbReference>
<dbReference type="InterPro" id="IPR005170">
    <property type="entry name" value="Transptr-assoc_dom"/>
</dbReference>
<dbReference type="PROSITE" id="PS51371">
    <property type="entry name" value="CBS"/>
    <property type="match status" value="2"/>
</dbReference>
<dbReference type="SUPFAM" id="SSF56176">
    <property type="entry name" value="FAD-binding/transporter-associated domain-like"/>
    <property type="match status" value="1"/>
</dbReference>
<dbReference type="Pfam" id="PF03471">
    <property type="entry name" value="CorC_HlyC"/>
    <property type="match status" value="1"/>
</dbReference>
<keyword evidence="1" id="KW-0677">Repeat</keyword>
<dbReference type="InterPro" id="IPR016169">
    <property type="entry name" value="FAD-bd_PCMH_sub2"/>
</dbReference>
<organism evidence="5">
    <name type="scientific">metagenome</name>
    <dbReference type="NCBI Taxonomy" id="256318"/>
    <lineage>
        <taxon>unclassified sequences</taxon>
        <taxon>metagenomes</taxon>
    </lineage>
</organism>
<name>A0A380TDC2_9ZZZZ</name>
<reference evidence="5" key="1">
    <citation type="submission" date="2018-07" db="EMBL/GenBank/DDBJ databases">
        <authorList>
            <person name="Quirk P.G."/>
            <person name="Krulwich T.A."/>
        </authorList>
    </citation>
    <scope>NUCLEOTIDE SEQUENCE</scope>
</reference>
<dbReference type="PANTHER" id="PTHR22777">
    <property type="entry name" value="HEMOLYSIN-RELATED"/>
    <property type="match status" value="1"/>
</dbReference>
<keyword evidence="2" id="KW-0129">CBS domain</keyword>
<feature type="region of interest" description="Disordered" evidence="3">
    <location>
        <begin position="1"/>
        <end position="26"/>
    </location>
</feature>
<evidence type="ECO:0000256" key="1">
    <source>
        <dbReference type="ARBA" id="ARBA00022737"/>
    </source>
</evidence>
<evidence type="ECO:0000256" key="3">
    <source>
        <dbReference type="SAM" id="MobiDB-lite"/>
    </source>
</evidence>
<dbReference type="SUPFAM" id="SSF54631">
    <property type="entry name" value="CBS-domain pair"/>
    <property type="match status" value="1"/>
</dbReference>
<dbReference type="Gene3D" id="3.30.465.10">
    <property type="match status" value="1"/>
</dbReference>
<evidence type="ECO:0000313" key="5">
    <source>
        <dbReference type="EMBL" id="SUS06108.1"/>
    </source>
</evidence>
<proteinExistence type="predicted"/>
<dbReference type="AlphaFoldDB" id="A0A380TDC2"/>
<dbReference type="FunFam" id="3.10.580.10:FF:000002">
    <property type="entry name" value="Magnesium/cobalt efflux protein CorC"/>
    <property type="match status" value="1"/>
</dbReference>
<accession>A0A380TDC2</accession>
<sequence length="322" mass="35753">MNDQAPDAKQDTAHAEDTLALDADERTADERGWLGKAFRRLKRGRRSESHAPLPLSELFDDTQEAPASLREDERVLVHNVLRLRHRSAEDAMVPRADIVAIEAQASLSDVIERMTECGHARLPVYRDTLDDVVGMVHIKDVLAWRSRDNLFQLSKILREVLFVAPSMEVLQLLLEMRVKRSHMALVVDEYGGIDGLLTIEDVVEEIVGEIAAEHDREAEPVVTVRADGSLDVDARAEVEVLDEHFGAVLSEDERDDIDTVGGLVVSLAGRVPIRGELLVHPAGLEFEVIDADPRRIKRLRVSRSAAAENDEPLPNGRAAGFP</sequence>
<feature type="domain" description="CBS" evidence="4">
    <location>
        <begin position="92"/>
        <end position="153"/>
    </location>
</feature>
<evidence type="ECO:0000259" key="4">
    <source>
        <dbReference type="PROSITE" id="PS51371"/>
    </source>
</evidence>
<dbReference type="Gene3D" id="3.10.580.10">
    <property type="entry name" value="CBS-domain"/>
    <property type="match status" value="1"/>
</dbReference>
<gene>
    <name evidence="5" type="ORF">DF3PB_2410002</name>
</gene>
<dbReference type="PANTHER" id="PTHR22777:SF27">
    <property type="entry name" value="MAGNESIUM AND COBALT EFFLUX PROTEIN CORC"/>
    <property type="match status" value="1"/>
</dbReference>
<dbReference type="InterPro" id="IPR036318">
    <property type="entry name" value="FAD-bd_PCMH-like_sf"/>
</dbReference>
<feature type="domain" description="CBS" evidence="4">
    <location>
        <begin position="156"/>
        <end position="213"/>
    </location>
</feature>
<dbReference type="EMBL" id="UIDG01000159">
    <property type="protein sequence ID" value="SUS06108.1"/>
    <property type="molecule type" value="Genomic_DNA"/>
</dbReference>
<evidence type="ECO:0000256" key="2">
    <source>
        <dbReference type="ARBA" id="ARBA00023122"/>
    </source>
</evidence>